<dbReference type="AlphaFoldDB" id="A0A369JMR6"/>
<dbReference type="InParanoid" id="A0A369JMR6"/>
<gene>
    <name evidence="1" type="ORF">Hypma_012202</name>
</gene>
<accession>A0A369JMR6</accession>
<keyword evidence="2" id="KW-1185">Reference proteome</keyword>
<dbReference type="EMBL" id="LUEZ02000058">
    <property type="protein sequence ID" value="RDB20684.1"/>
    <property type="molecule type" value="Genomic_DNA"/>
</dbReference>
<proteinExistence type="predicted"/>
<organism evidence="1 2">
    <name type="scientific">Hypsizygus marmoreus</name>
    <name type="common">White beech mushroom</name>
    <name type="synonym">Agaricus marmoreus</name>
    <dbReference type="NCBI Taxonomy" id="39966"/>
    <lineage>
        <taxon>Eukaryota</taxon>
        <taxon>Fungi</taxon>
        <taxon>Dikarya</taxon>
        <taxon>Basidiomycota</taxon>
        <taxon>Agaricomycotina</taxon>
        <taxon>Agaricomycetes</taxon>
        <taxon>Agaricomycetidae</taxon>
        <taxon>Agaricales</taxon>
        <taxon>Tricholomatineae</taxon>
        <taxon>Lyophyllaceae</taxon>
        <taxon>Hypsizygus</taxon>
    </lineage>
</organism>
<dbReference type="Proteomes" id="UP000076154">
    <property type="component" value="Unassembled WGS sequence"/>
</dbReference>
<evidence type="ECO:0000313" key="1">
    <source>
        <dbReference type="EMBL" id="RDB20684.1"/>
    </source>
</evidence>
<sequence>MFRNLSSQLTAAATGSNGEAKKVMSPTIRADIYSTVDQAKSWVTGGRGQAGDGVSYGAILSTIQKHFPQLKLGLESVGNVESEVALIVGGITNMILEYSKWESMSAGMAMRTWVDSLLDAYGKASPGARKGLIAKGITRGINQNTDVSLMTKEFTARIQIISCLKTVSSRIYGSGTDEARQGEAVWSSKFI</sequence>
<dbReference type="OrthoDB" id="3200419at2759"/>
<evidence type="ECO:0000313" key="2">
    <source>
        <dbReference type="Proteomes" id="UP000076154"/>
    </source>
</evidence>
<reference evidence="1" key="1">
    <citation type="submission" date="2018-04" db="EMBL/GenBank/DDBJ databases">
        <title>Whole genome sequencing of Hypsizygus marmoreus.</title>
        <authorList>
            <person name="Choi I.-G."/>
            <person name="Min B."/>
            <person name="Kim J.-G."/>
            <person name="Kim S."/>
            <person name="Oh Y.-L."/>
            <person name="Kong W.-S."/>
            <person name="Park H."/>
            <person name="Jeong J."/>
            <person name="Song E.-S."/>
        </authorList>
    </citation>
    <scope>NUCLEOTIDE SEQUENCE [LARGE SCALE GENOMIC DNA]</scope>
    <source>
        <strain evidence="1">51987-8</strain>
    </source>
</reference>
<comment type="caution">
    <text evidence="1">The sequence shown here is derived from an EMBL/GenBank/DDBJ whole genome shotgun (WGS) entry which is preliminary data.</text>
</comment>
<protein>
    <submittedName>
        <fullName evidence="1">Uncharacterized protein</fullName>
    </submittedName>
</protein>
<name>A0A369JMR6_HYPMA</name>